<keyword evidence="3" id="KW-1185">Reference proteome</keyword>
<proteinExistence type="predicted"/>
<evidence type="ECO:0000313" key="3">
    <source>
        <dbReference type="Proteomes" id="UP000030746"/>
    </source>
</evidence>
<dbReference type="GO" id="GO:0005737">
    <property type="term" value="C:cytoplasm"/>
    <property type="evidence" value="ECO:0007669"/>
    <property type="project" value="TreeGrafter"/>
</dbReference>
<evidence type="ECO:0000256" key="1">
    <source>
        <dbReference type="SAM" id="MobiDB-lite"/>
    </source>
</evidence>
<dbReference type="KEGG" id="lgi:LOTGIDRAFT_136639"/>
<dbReference type="EMBL" id="KB199861">
    <property type="protein sequence ID" value="ESP04183.1"/>
    <property type="molecule type" value="Genomic_DNA"/>
</dbReference>
<feature type="region of interest" description="Disordered" evidence="1">
    <location>
        <begin position="364"/>
        <end position="396"/>
    </location>
</feature>
<protein>
    <recommendedName>
        <fullName evidence="4">Gametogenetin-binding protein 2</fullName>
    </recommendedName>
</protein>
<dbReference type="InterPro" id="IPR026073">
    <property type="entry name" value="GGNBP2"/>
</dbReference>
<dbReference type="STRING" id="225164.V4B1H0"/>
<dbReference type="PANTHER" id="PTHR13601">
    <property type="entry name" value="GAMETOGENETIN-BINDING PROTEIN 2"/>
    <property type="match status" value="1"/>
</dbReference>
<accession>V4B1H0</accession>
<dbReference type="GeneID" id="20233827"/>
<sequence length="406" mass="47092">MVRLVAVCRSDDHKFERRQLPLIVDETLTMVAQFNERCTDCKHISDAKKKRELDRFVQRFNLLTKDEVAIALMVTNQTLMNQLAHTVSCVGCRRSVEHLLNLLVASQHPTLEPLVVTQRAELSLKHEYLFDPKAVFALFYIHGTNVNDVMDSIPINKKNKRCNLHSLETLKAKTYVSSWIDTWDLLSTECREEVVLIDADNLLDTLNIYLRKHRFCTECKSKVHAAYSILIKEIDSSKEKGYCPALYEGLRFCQQEAHIHVVCETDFIAHLISKAEPEIAGNYRRDRHAKTMDIAQEEVLTCLGVHIYERLDRIGQKLRLEEQTWQILFSLGAQCLQKSFEVALECKQGISNLELVCEEFLEEERVKNEKKQQKKQKRKKKKGKVQPAEKENCQKEEIAQCQVKSF</sequence>
<dbReference type="PANTHER" id="PTHR13601:SF2">
    <property type="entry name" value="GAMETOGENETIN-BINDING PROTEIN 2"/>
    <property type="match status" value="1"/>
</dbReference>
<dbReference type="HOGENOM" id="CLU_053630_0_0_1"/>
<dbReference type="RefSeq" id="XP_009045129.1">
    <property type="nucleotide sequence ID" value="XM_009046881.1"/>
</dbReference>
<reference evidence="2 3" key="1">
    <citation type="journal article" date="2013" name="Nature">
        <title>Insights into bilaterian evolution from three spiralian genomes.</title>
        <authorList>
            <person name="Simakov O."/>
            <person name="Marletaz F."/>
            <person name="Cho S.J."/>
            <person name="Edsinger-Gonzales E."/>
            <person name="Havlak P."/>
            <person name="Hellsten U."/>
            <person name="Kuo D.H."/>
            <person name="Larsson T."/>
            <person name="Lv J."/>
            <person name="Arendt D."/>
            <person name="Savage R."/>
            <person name="Osoegawa K."/>
            <person name="de Jong P."/>
            <person name="Grimwood J."/>
            <person name="Chapman J.A."/>
            <person name="Shapiro H."/>
            <person name="Aerts A."/>
            <person name="Otillar R.P."/>
            <person name="Terry A.Y."/>
            <person name="Boore J.L."/>
            <person name="Grigoriev I.V."/>
            <person name="Lindberg D.R."/>
            <person name="Seaver E.C."/>
            <person name="Weisblat D.A."/>
            <person name="Putnam N.H."/>
            <person name="Rokhsar D.S."/>
        </authorList>
    </citation>
    <scope>NUCLEOTIDE SEQUENCE [LARGE SCALE GENOMIC DNA]</scope>
</reference>
<evidence type="ECO:0008006" key="4">
    <source>
        <dbReference type="Google" id="ProtNLM"/>
    </source>
</evidence>
<feature type="compositionally biased region" description="Basic and acidic residues" evidence="1">
    <location>
        <begin position="387"/>
        <end position="396"/>
    </location>
</feature>
<dbReference type="OrthoDB" id="2422440at2759"/>
<organism evidence="2 3">
    <name type="scientific">Lottia gigantea</name>
    <name type="common">Giant owl limpet</name>
    <dbReference type="NCBI Taxonomy" id="225164"/>
    <lineage>
        <taxon>Eukaryota</taxon>
        <taxon>Metazoa</taxon>
        <taxon>Spiralia</taxon>
        <taxon>Lophotrochozoa</taxon>
        <taxon>Mollusca</taxon>
        <taxon>Gastropoda</taxon>
        <taxon>Patellogastropoda</taxon>
        <taxon>Lottioidea</taxon>
        <taxon>Lottiidae</taxon>
        <taxon>Lottia</taxon>
    </lineage>
</organism>
<dbReference type="GO" id="GO:0005634">
    <property type="term" value="C:nucleus"/>
    <property type="evidence" value="ECO:0007669"/>
    <property type="project" value="TreeGrafter"/>
</dbReference>
<dbReference type="OMA" id="YCAIATI"/>
<feature type="compositionally biased region" description="Basic residues" evidence="1">
    <location>
        <begin position="372"/>
        <end position="384"/>
    </location>
</feature>
<name>V4B1H0_LOTGI</name>
<dbReference type="Proteomes" id="UP000030746">
    <property type="component" value="Unassembled WGS sequence"/>
</dbReference>
<gene>
    <name evidence="2" type="ORF">LOTGIDRAFT_136639</name>
</gene>
<dbReference type="AlphaFoldDB" id="V4B1H0"/>
<evidence type="ECO:0000313" key="2">
    <source>
        <dbReference type="EMBL" id="ESP04183.1"/>
    </source>
</evidence>
<dbReference type="CTD" id="20233827"/>